<accession>A0AAV2VYB2</accession>
<name>A0AAV2VYB2_9VIBR</name>
<evidence type="ECO:0000313" key="2">
    <source>
        <dbReference type="EMBL" id="CCO49713.1"/>
    </source>
</evidence>
<gene>
    <name evidence="2" type="ORF">VIBNISOn1_870004</name>
</gene>
<evidence type="ECO:0000256" key="1">
    <source>
        <dbReference type="SAM" id="SignalP"/>
    </source>
</evidence>
<keyword evidence="1" id="KW-0732">Signal</keyword>
<organism evidence="2 3">
    <name type="scientific">Vibrio nigripulchritudo SOn1</name>
    <dbReference type="NCBI Taxonomy" id="1238450"/>
    <lineage>
        <taxon>Bacteria</taxon>
        <taxon>Pseudomonadati</taxon>
        <taxon>Pseudomonadota</taxon>
        <taxon>Gammaproteobacteria</taxon>
        <taxon>Vibrionales</taxon>
        <taxon>Vibrionaceae</taxon>
        <taxon>Vibrio</taxon>
    </lineage>
</organism>
<dbReference type="EMBL" id="CAOF01000183">
    <property type="protein sequence ID" value="CCO49713.1"/>
    <property type="molecule type" value="Genomic_DNA"/>
</dbReference>
<dbReference type="Proteomes" id="UP000018211">
    <property type="component" value="Unassembled WGS sequence"/>
</dbReference>
<comment type="caution">
    <text evidence="2">The sequence shown here is derived from an EMBL/GenBank/DDBJ whole genome shotgun (WGS) entry which is preliminary data.</text>
</comment>
<reference evidence="2 3" key="1">
    <citation type="journal article" date="2013" name="ISME J.">
        <title>Comparative genomics of pathogenic lineages of Vibrio nigripulchritudo identifies virulence-associated traits.</title>
        <authorList>
            <person name="Goudenege D."/>
            <person name="Labreuche Y."/>
            <person name="Krin E."/>
            <person name="Ansquer D."/>
            <person name="Mangenot S."/>
            <person name="Calteau A."/>
            <person name="Medigue C."/>
            <person name="Mazel D."/>
            <person name="Polz M.F."/>
            <person name="Le Roux F."/>
        </authorList>
    </citation>
    <scope>NUCLEOTIDE SEQUENCE [LARGE SCALE GENOMIC DNA]</scope>
    <source>
        <strain evidence="2 3">SOn1</strain>
    </source>
</reference>
<feature type="signal peptide" evidence="1">
    <location>
        <begin position="1"/>
        <end position="19"/>
    </location>
</feature>
<protein>
    <submittedName>
        <fullName evidence="2">Uncharacterized protein</fullName>
    </submittedName>
</protein>
<evidence type="ECO:0000313" key="3">
    <source>
        <dbReference type="Proteomes" id="UP000018211"/>
    </source>
</evidence>
<sequence>MKKLFIALVACSISSMASADVICKGKITKVHKWNNEERISIIMDTANSWIQMPTQADDAMALMAFAADKTIEVSWKDPAITSCTNGWAHHTQLKGWWWVLKNDT</sequence>
<dbReference type="RefSeq" id="WP_022613749.1">
    <property type="nucleotide sequence ID" value="NZ_LK391965.1"/>
</dbReference>
<feature type="chain" id="PRO_5043685439" evidence="1">
    <location>
        <begin position="20"/>
        <end position="104"/>
    </location>
</feature>
<dbReference type="AlphaFoldDB" id="A0AAV2VYB2"/>
<proteinExistence type="predicted"/>